<keyword evidence="1" id="KW-0812">Transmembrane</keyword>
<accession>A0AA40FYT7</accession>
<evidence type="ECO:0000313" key="2">
    <source>
        <dbReference type="EMBL" id="KAK1127969.1"/>
    </source>
</evidence>
<keyword evidence="3" id="KW-1185">Reference proteome</keyword>
<sequence length="82" mass="9630">MHRYRFKHALDDVNLYDEKYNDAIMHEAYAKVCRSIKGHKRAVEYVEKIDACYVHYFLVLLGIIITAFTSTFIRVGKCANKN</sequence>
<feature type="transmembrane region" description="Helical" evidence="1">
    <location>
        <begin position="53"/>
        <end position="73"/>
    </location>
</feature>
<keyword evidence="1" id="KW-1133">Transmembrane helix</keyword>
<comment type="caution">
    <text evidence="2">The sequence shown here is derived from an EMBL/GenBank/DDBJ whole genome shotgun (WGS) entry which is preliminary data.</text>
</comment>
<evidence type="ECO:0000313" key="3">
    <source>
        <dbReference type="Proteomes" id="UP001177670"/>
    </source>
</evidence>
<proteinExistence type="predicted"/>
<evidence type="ECO:0000256" key="1">
    <source>
        <dbReference type="SAM" id="Phobius"/>
    </source>
</evidence>
<name>A0AA40FYT7_9HYME</name>
<reference evidence="2" key="1">
    <citation type="submission" date="2021-10" db="EMBL/GenBank/DDBJ databases">
        <title>Melipona bicolor Genome sequencing and assembly.</title>
        <authorList>
            <person name="Araujo N.S."/>
            <person name="Arias M.C."/>
        </authorList>
    </citation>
    <scope>NUCLEOTIDE SEQUENCE</scope>
    <source>
        <strain evidence="2">USP_2M_L1-L4_2017</strain>
        <tissue evidence="2">Whole body</tissue>
    </source>
</reference>
<keyword evidence="1" id="KW-0472">Membrane</keyword>
<protein>
    <submittedName>
        <fullName evidence="2">Uncharacterized protein</fullName>
    </submittedName>
</protein>
<dbReference type="EMBL" id="JAHYIQ010000011">
    <property type="protein sequence ID" value="KAK1127969.1"/>
    <property type="molecule type" value="Genomic_DNA"/>
</dbReference>
<dbReference type="AlphaFoldDB" id="A0AA40FYT7"/>
<gene>
    <name evidence="2" type="ORF">K0M31_003462</name>
</gene>
<organism evidence="2 3">
    <name type="scientific">Melipona bicolor</name>
    <dbReference type="NCBI Taxonomy" id="60889"/>
    <lineage>
        <taxon>Eukaryota</taxon>
        <taxon>Metazoa</taxon>
        <taxon>Ecdysozoa</taxon>
        <taxon>Arthropoda</taxon>
        <taxon>Hexapoda</taxon>
        <taxon>Insecta</taxon>
        <taxon>Pterygota</taxon>
        <taxon>Neoptera</taxon>
        <taxon>Endopterygota</taxon>
        <taxon>Hymenoptera</taxon>
        <taxon>Apocrita</taxon>
        <taxon>Aculeata</taxon>
        <taxon>Apoidea</taxon>
        <taxon>Anthophila</taxon>
        <taxon>Apidae</taxon>
        <taxon>Melipona</taxon>
    </lineage>
</organism>
<dbReference type="Proteomes" id="UP001177670">
    <property type="component" value="Unassembled WGS sequence"/>
</dbReference>